<feature type="transmembrane region" description="Helical" evidence="1">
    <location>
        <begin position="127"/>
        <end position="144"/>
    </location>
</feature>
<protein>
    <submittedName>
        <fullName evidence="2">DUF456 domain-containing protein</fullName>
    </submittedName>
</protein>
<evidence type="ECO:0000313" key="3">
    <source>
        <dbReference type="EMBL" id="QEG19605.1"/>
    </source>
</evidence>
<accession>A0A517XJ88</accession>
<feature type="transmembrane region" description="Helical" evidence="1">
    <location>
        <begin position="100"/>
        <end position="121"/>
    </location>
</feature>
<feature type="transmembrane region" description="Helical" evidence="1">
    <location>
        <begin position="164"/>
        <end position="187"/>
    </location>
</feature>
<reference evidence="3 5" key="2">
    <citation type="submission" date="2019-08" db="EMBL/GenBank/DDBJ databases">
        <title>Deep-cultivation of Planctomycetes and their phenomic and genomic characterization uncovers novel biology.</title>
        <authorList>
            <person name="Wiegand S."/>
            <person name="Jogler M."/>
            <person name="Boedeker C."/>
            <person name="Pinto D."/>
            <person name="Vollmers J."/>
            <person name="Rivas-Marin E."/>
            <person name="Kohn T."/>
            <person name="Peeters S.H."/>
            <person name="Heuer A."/>
            <person name="Rast P."/>
            <person name="Oberbeckmann S."/>
            <person name="Bunk B."/>
            <person name="Jeske O."/>
            <person name="Meyerdierks A."/>
            <person name="Storesund J.E."/>
            <person name="Kallscheuer N."/>
            <person name="Luecker S."/>
            <person name="Lage O.M."/>
            <person name="Pohl T."/>
            <person name="Merkel B.J."/>
            <person name="Hornburger P."/>
            <person name="Mueller R.-W."/>
            <person name="Bruemmer F."/>
            <person name="Labrenz M."/>
            <person name="Spormann A.M."/>
            <person name="Op den Camp H."/>
            <person name="Overmann J."/>
            <person name="Amann R."/>
            <person name="Jetten M.S.M."/>
            <person name="Mascher T."/>
            <person name="Medema M.H."/>
            <person name="Devos D.P."/>
            <person name="Kaster A.-K."/>
            <person name="Ovreas L."/>
            <person name="Rohde M."/>
            <person name="Galperin M.Y."/>
            <person name="Jogler C."/>
        </authorList>
    </citation>
    <scope>NUCLEOTIDE SEQUENCE [LARGE SCALE GENOMIC DNA]</scope>
    <source>
        <strain evidence="3 5">DSM 8797</strain>
    </source>
</reference>
<dbReference type="InterPro" id="IPR007403">
    <property type="entry name" value="DUF456"/>
</dbReference>
<accession>A0A3D3QZH1</accession>
<dbReference type="AlphaFoldDB" id="A0A3D3QZH1"/>
<dbReference type="EMBL" id="DQAY01000009">
    <property type="protein sequence ID" value="HCO21746.1"/>
    <property type="molecule type" value="Genomic_DNA"/>
</dbReference>
<dbReference type="GeneID" id="98649930"/>
<evidence type="ECO:0000256" key="1">
    <source>
        <dbReference type="SAM" id="Phobius"/>
    </source>
</evidence>
<dbReference type="EMBL" id="CP042910">
    <property type="protein sequence ID" value="QEG19605.1"/>
    <property type="molecule type" value="Genomic_DNA"/>
</dbReference>
<keyword evidence="5" id="KW-1185">Reference proteome</keyword>
<evidence type="ECO:0000313" key="2">
    <source>
        <dbReference type="EMBL" id="HCO21746.1"/>
    </source>
</evidence>
<evidence type="ECO:0000313" key="4">
    <source>
        <dbReference type="Proteomes" id="UP000263642"/>
    </source>
</evidence>
<evidence type="ECO:0000313" key="5">
    <source>
        <dbReference type="Proteomes" id="UP000322887"/>
    </source>
</evidence>
<keyword evidence="1" id="KW-0812">Transmembrane</keyword>
<feature type="transmembrane region" description="Helical" evidence="1">
    <location>
        <begin position="60"/>
        <end position="80"/>
    </location>
</feature>
<reference evidence="2 4" key="1">
    <citation type="journal article" date="2018" name="Nat. Biotechnol.">
        <title>A standardized bacterial taxonomy based on genome phylogeny substantially revises the tree of life.</title>
        <authorList>
            <person name="Parks D.H."/>
            <person name="Chuvochina M."/>
            <person name="Waite D.W."/>
            <person name="Rinke C."/>
            <person name="Skarshewski A."/>
            <person name="Chaumeil P.A."/>
            <person name="Hugenholtz P."/>
        </authorList>
    </citation>
    <scope>NUCLEOTIDE SEQUENCE [LARGE SCALE GENOMIC DNA]</scope>
    <source>
        <strain evidence="2">UBA9375</strain>
    </source>
</reference>
<keyword evidence="1" id="KW-1133">Transmembrane helix</keyword>
<dbReference type="Pfam" id="PF04306">
    <property type="entry name" value="DUF456"/>
    <property type="match status" value="1"/>
</dbReference>
<feature type="transmembrane region" description="Helical" evidence="1">
    <location>
        <begin position="31"/>
        <end position="54"/>
    </location>
</feature>
<keyword evidence="1" id="KW-0472">Membrane</keyword>
<feature type="transmembrane region" description="Helical" evidence="1">
    <location>
        <begin position="6"/>
        <end position="24"/>
    </location>
</feature>
<sequence>MSFEWLTDWLPFTFYYLMVLLLFLANLTSWVSILFLVPGNWIMVFLSALFYLFMPGRDEHGISLTVLVIAILLAGLGEVIEALGSSAGAAKKGASRRAMILALLGTFIASVIGATLATPLLPPLGTVFGAIFGGALGAFAGAYLGEVWKGNQEVNRIHISTAAFVGRLLGVVGKLAIGVIILVMITIDSLF</sequence>
<dbReference type="RefSeq" id="WP_002644502.1">
    <property type="nucleotide sequence ID" value="NZ_CP036341.1"/>
</dbReference>
<organism evidence="2 4">
    <name type="scientific">Gimesia maris</name>
    <dbReference type="NCBI Taxonomy" id="122"/>
    <lineage>
        <taxon>Bacteria</taxon>
        <taxon>Pseudomonadati</taxon>
        <taxon>Planctomycetota</taxon>
        <taxon>Planctomycetia</taxon>
        <taxon>Planctomycetales</taxon>
        <taxon>Planctomycetaceae</taxon>
        <taxon>Gimesia</taxon>
    </lineage>
</organism>
<dbReference type="Proteomes" id="UP000263642">
    <property type="component" value="Unassembled WGS sequence"/>
</dbReference>
<name>A0A3D3QZH1_9PLAN</name>
<gene>
    <name evidence="2" type="ORF">DIT97_01250</name>
    <name evidence="3" type="ORF">GmarT_55060</name>
</gene>
<proteinExistence type="predicted"/>
<dbReference type="Proteomes" id="UP000322887">
    <property type="component" value="Chromosome"/>
</dbReference>